<comment type="caution">
    <text evidence="3">The sequence shown here is derived from an EMBL/GenBank/DDBJ whole genome shotgun (WGS) entry which is preliminary data.</text>
</comment>
<dbReference type="InterPro" id="IPR000836">
    <property type="entry name" value="PRTase_dom"/>
</dbReference>
<dbReference type="GO" id="GO:0006222">
    <property type="term" value="P:UMP biosynthetic process"/>
    <property type="evidence" value="ECO:0007669"/>
    <property type="project" value="TreeGrafter"/>
</dbReference>
<dbReference type="AlphaFoldDB" id="A0A1F5JWU6"/>
<dbReference type="PANTHER" id="PTHR19278:SF9">
    <property type="entry name" value="URIDINE 5'-MONOPHOSPHATE SYNTHASE"/>
    <property type="match status" value="1"/>
</dbReference>
<dbReference type="Proteomes" id="UP000176902">
    <property type="component" value="Unassembled WGS sequence"/>
</dbReference>
<proteinExistence type="predicted"/>
<dbReference type="CDD" id="cd06223">
    <property type="entry name" value="PRTases_typeI"/>
    <property type="match status" value="1"/>
</dbReference>
<evidence type="ECO:0000256" key="1">
    <source>
        <dbReference type="ARBA" id="ARBA00004725"/>
    </source>
</evidence>
<dbReference type="Gene3D" id="3.40.50.2020">
    <property type="match status" value="1"/>
</dbReference>
<dbReference type="GO" id="GO:0004588">
    <property type="term" value="F:orotate phosphoribosyltransferase activity"/>
    <property type="evidence" value="ECO:0007669"/>
    <property type="project" value="TreeGrafter"/>
</dbReference>
<dbReference type="SUPFAM" id="SSF53271">
    <property type="entry name" value="PRTase-like"/>
    <property type="match status" value="1"/>
</dbReference>
<keyword evidence="2" id="KW-0665">Pyrimidine biosynthesis</keyword>
<sequence>MSNLTKLQEELADLLLNTKIEAKVIKRKQKDDGSFFLEEGSRPTSPIDFAKEAGEFALKIHEVKPDAPLSPIYVNLRNLPENVLEKISEVLAEVKTETQEYCTGVPKAAVVIAEGFSKASGVPFMDVFEKIGPDTDRKIVIKEGVSPKSDTKLLVIDDVIAHGKSKLEALEAAKAVGFYVNMLVLIDREQGGIEQVENEGCRVYAAMKLTDILNYYNEKNMISKDQYEKSMEYLKPHD</sequence>
<evidence type="ECO:0000313" key="4">
    <source>
        <dbReference type="Proteomes" id="UP000176902"/>
    </source>
</evidence>
<dbReference type="GO" id="GO:0019856">
    <property type="term" value="P:pyrimidine nucleobase biosynthetic process"/>
    <property type="evidence" value="ECO:0007669"/>
    <property type="project" value="TreeGrafter"/>
</dbReference>
<evidence type="ECO:0000256" key="2">
    <source>
        <dbReference type="ARBA" id="ARBA00022975"/>
    </source>
</evidence>
<dbReference type="GO" id="GO:0004590">
    <property type="term" value="F:orotidine-5'-phosphate decarboxylase activity"/>
    <property type="evidence" value="ECO:0007669"/>
    <property type="project" value="TreeGrafter"/>
</dbReference>
<reference evidence="3 4" key="1">
    <citation type="journal article" date="2016" name="Nat. Commun.">
        <title>Thousands of microbial genomes shed light on interconnected biogeochemical processes in an aquifer system.</title>
        <authorList>
            <person name="Anantharaman K."/>
            <person name="Brown C.T."/>
            <person name="Hug L.A."/>
            <person name="Sharon I."/>
            <person name="Castelle C.J."/>
            <person name="Probst A.J."/>
            <person name="Thomas B.C."/>
            <person name="Singh A."/>
            <person name="Wilkins M.J."/>
            <person name="Karaoz U."/>
            <person name="Brodie E.L."/>
            <person name="Williams K.H."/>
            <person name="Hubbard S.S."/>
            <person name="Banfield J.F."/>
        </authorList>
    </citation>
    <scope>NUCLEOTIDE SEQUENCE [LARGE SCALE GENOMIC DNA]</scope>
</reference>
<dbReference type="InterPro" id="IPR029057">
    <property type="entry name" value="PRTase-like"/>
</dbReference>
<comment type="pathway">
    <text evidence="1">Pyrimidine metabolism; UMP biosynthesis via de novo pathway.</text>
</comment>
<protein>
    <submittedName>
        <fullName evidence="3">Uncharacterized protein</fullName>
    </submittedName>
</protein>
<evidence type="ECO:0000313" key="3">
    <source>
        <dbReference type="EMBL" id="OGE32921.1"/>
    </source>
</evidence>
<dbReference type="EMBL" id="MFCV01000019">
    <property type="protein sequence ID" value="OGE32921.1"/>
    <property type="molecule type" value="Genomic_DNA"/>
</dbReference>
<dbReference type="PANTHER" id="PTHR19278">
    <property type="entry name" value="OROTATE PHOSPHORIBOSYLTRANSFERASE"/>
    <property type="match status" value="1"/>
</dbReference>
<gene>
    <name evidence="3" type="ORF">A3C59_01815</name>
</gene>
<name>A0A1F5JWU6_9BACT</name>
<dbReference type="STRING" id="1797768.A3C59_01815"/>
<accession>A0A1F5JWU6</accession>
<organism evidence="3 4">
    <name type="scientific">Candidatus Daviesbacteria bacterium RIFCSPHIGHO2_02_FULL_36_13</name>
    <dbReference type="NCBI Taxonomy" id="1797768"/>
    <lineage>
        <taxon>Bacteria</taxon>
        <taxon>Candidatus Daviesiibacteriota</taxon>
    </lineage>
</organism>